<reference evidence="2 3" key="2">
    <citation type="submission" date="2017-08" db="EMBL/GenBank/DDBJ databases">
        <authorList>
            <person name="de Groot N.N."/>
        </authorList>
    </citation>
    <scope>NUCLEOTIDE SEQUENCE [LARGE SCALE GENOMIC DNA]</scope>
    <source>
        <strain evidence="2">Orrdi1</strain>
    </source>
</reference>
<accession>A0A1C3K395</accession>
<evidence type="ECO:0000313" key="1">
    <source>
        <dbReference type="EMBL" id="SBT25962.1"/>
    </source>
</evidence>
<evidence type="ECO:0000313" key="3">
    <source>
        <dbReference type="Proteomes" id="UP000078558"/>
    </source>
</evidence>
<dbReference type="KEGG" id="odi:ODI_R3041"/>
<name>A0A1C3K395_9BURK</name>
<dbReference type="Proteomes" id="UP000078558">
    <property type="component" value="Chromosome I"/>
</dbReference>
<evidence type="ECO:0000313" key="2">
    <source>
        <dbReference type="EMBL" id="SOE50887.1"/>
    </source>
</evidence>
<protein>
    <submittedName>
        <fullName evidence="1">Uncharacterized protein</fullName>
    </submittedName>
</protein>
<gene>
    <name evidence="1" type="ORF">ODI_01770</name>
    <name evidence="2" type="ORF">ODI_R3041</name>
</gene>
<keyword evidence="3" id="KW-1185">Reference proteome</keyword>
<sequence length="41" mass="5049">MDWKKNEDMQPHEEEPEPVALYRAVGNVLFIRRWEKNFPFT</sequence>
<dbReference type="EMBL" id="LT907988">
    <property type="protein sequence ID" value="SOE50887.1"/>
    <property type="molecule type" value="Genomic_DNA"/>
</dbReference>
<organism evidence="1 3">
    <name type="scientific">Orrella dioscoreae</name>
    <dbReference type="NCBI Taxonomy" id="1851544"/>
    <lineage>
        <taxon>Bacteria</taxon>
        <taxon>Pseudomonadati</taxon>
        <taxon>Pseudomonadota</taxon>
        <taxon>Betaproteobacteria</taxon>
        <taxon>Burkholderiales</taxon>
        <taxon>Alcaligenaceae</taxon>
        <taxon>Orrella</taxon>
    </lineage>
</organism>
<dbReference type="EMBL" id="FLRC01000023">
    <property type="protein sequence ID" value="SBT25962.1"/>
    <property type="molecule type" value="Genomic_DNA"/>
</dbReference>
<reference evidence="1 3" key="1">
    <citation type="submission" date="2016-06" db="EMBL/GenBank/DDBJ databases">
        <authorList>
            <person name="Kjaerup R.B."/>
            <person name="Dalgaard T.S."/>
            <person name="Juul-Madsen H.R."/>
        </authorList>
    </citation>
    <scope>NUCLEOTIDE SEQUENCE [LARGE SCALE GENOMIC DNA]</scope>
    <source>
        <strain evidence="1">Orrdi1</strain>
    </source>
</reference>
<proteinExistence type="predicted"/>
<dbReference type="AlphaFoldDB" id="A0A1C3K395"/>